<gene>
    <name evidence="1" type="ORF">LCGC14_2508140</name>
</gene>
<name>A0A0F9B0L6_9ZZZZ</name>
<proteinExistence type="predicted"/>
<protein>
    <submittedName>
        <fullName evidence="1">Uncharacterized protein</fullName>
    </submittedName>
</protein>
<dbReference type="EMBL" id="LAZR01040159">
    <property type="protein sequence ID" value="KKL15185.1"/>
    <property type="molecule type" value="Genomic_DNA"/>
</dbReference>
<evidence type="ECO:0000313" key="1">
    <source>
        <dbReference type="EMBL" id="KKL15185.1"/>
    </source>
</evidence>
<reference evidence="1" key="1">
    <citation type="journal article" date="2015" name="Nature">
        <title>Complex archaea that bridge the gap between prokaryotes and eukaryotes.</title>
        <authorList>
            <person name="Spang A."/>
            <person name="Saw J.H."/>
            <person name="Jorgensen S.L."/>
            <person name="Zaremba-Niedzwiedzka K."/>
            <person name="Martijn J."/>
            <person name="Lind A.E."/>
            <person name="van Eijk R."/>
            <person name="Schleper C."/>
            <person name="Guy L."/>
            <person name="Ettema T.J."/>
        </authorList>
    </citation>
    <scope>NUCLEOTIDE SEQUENCE</scope>
</reference>
<sequence>MEIDPFQKLKDIWNNYKLKKGSKGSIDFPEFKNKVYDWNAKYCHYRSPNKISLQKRYDDKKLPLVQSNDIDFKGIVMIKQAFVSEGDKLFIFAIPIYDSNEEINITHGEHKSDKFHKEINFFITHPKYINIVNIEDAYKLLVKAPTIAEYYGVSILKNTPVYISYFNPFVFREPEKSIHSLILPNYDIFGTVSENVKSNNTIMTINVFMLGGLPQPRNTKISVPMWAHDNIWLLDDQEELTKYRVKLEEALTIFPILFKTLKRKQGNVLKIDELKFNKVIPLYFAGQAQEYDTWINDRAVVDGYTEEHEDHDANANAAASPPVDEDLIENFAGVIESVLRDLLSVATANIDEDSFNIASNDVPAASYKCATSLTERGPGQDFLFSLCRDCRSWLWWQTDGTIKMKVMEDTYAASN</sequence>
<dbReference type="AlphaFoldDB" id="A0A0F9B0L6"/>
<accession>A0A0F9B0L6</accession>
<organism evidence="1">
    <name type="scientific">marine sediment metagenome</name>
    <dbReference type="NCBI Taxonomy" id="412755"/>
    <lineage>
        <taxon>unclassified sequences</taxon>
        <taxon>metagenomes</taxon>
        <taxon>ecological metagenomes</taxon>
    </lineage>
</organism>
<comment type="caution">
    <text evidence="1">The sequence shown here is derived from an EMBL/GenBank/DDBJ whole genome shotgun (WGS) entry which is preliminary data.</text>
</comment>
<feature type="non-terminal residue" evidence="1">
    <location>
        <position position="415"/>
    </location>
</feature>